<dbReference type="GO" id="GO:0005794">
    <property type="term" value="C:Golgi apparatus"/>
    <property type="evidence" value="ECO:0007669"/>
    <property type="project" value="UniProtKB-ARBA"/>
</dbReference>
<comment type="caution">
    <text evidence="6">The sequence shown here is derived from an EMBL/GenBank/DDBJ whole genome shotgun (WGS) entry which is preliminary data.</text>
</comment>
<keyword evidence="2" id="KW-0808">Transferase</keyword>
<feature type="domain" description="Glycosyltransferase 61 catalytic" evidence="5">
    <location>
        <begin position="132"/>
        <end position="357"/>
    </location>
</feature>
<dbReference type="EMBL" id="JALJOQ010000053">
    <property type="protein sequence ID" value="KAK9804085.1"/>
    <property type="molecule type" value="Genomic_DNA"/>
</dbReference>
<reference evidence="6 7" key="1">
    <citation type="journal article" date="2024" name="Nat. Commun.">
        <title>Phylogenomics reveals the evolutionary origins of lichenization in chlorophyte algae.</title>
        <authorList>
            <person name="Puginier C."/>
            <person name="Libourel C."/>
            <person name="Otte J."/>
            <person name="Skaloud P."/>
            <person name="Haon M."/>
            <person name="Grisel S."/>
            <person name="Petersen M."/>
            <person name="Berrin J.G."/>
            <person name="Delaux P.M."/>
            <person name="Dal Grande F."/>
            <person name="Keller J."/>
        </authorList>
    </citation>
    <scope>NUCLEOTIDE SEQUENCE [LARGE SCALE GENOMIC DNA]</scope>
    <source>
        <strain evidence="6 7">SAG 2036</strain>
    </source>
</reference>
<keyword evidence="1" id="KW-0328">Glycosyltransferase</keyword>
<evidence type="ECO:0000256" key="4">
    <source>
        <dbReference type="SAM" id="MobiDB-lite"/>
    </source>
</evidence>
<proteinExistence type="predicted"/>
<accession>A0AAW1P1D0</accession>
<name>A0AAW1P1D0_9CHLO</name>
<protein>
    <recommendedName>
        <fullName evidence="5">Glycosyltransferase 61 catalytic domain-containing protein</fullName>
    </recommendedName>
</protein>
<dbReference type="Pfam" id="PF04577">
    <property type="entry name" value="Glyco_transf_61"/>
    <property type="match status" value="1"/>
</dbReference>
<organism evidence="6 7">
    <name type="scientific">Symbiochloris irregularis</name>
    <dbReference type="NCBI Taxonomy" id="706552"/>
    <lineage>
        <taxon>Eukaryota</taxon>
        <taxon>Viridiplantae</taxon>
        <taxon>Chlorophyta</taxon>
        <taxon>core chlorophytes</taxon>
        <taxon>Trebouxiophyceae</taxon>
        <taxon>Trebouxiales</taxon>
        <taxon>Trebouxiaceae</taxon>
        <taxon>Symbiochloris</taxon>
    </lineage>
</organism>
<dbReference type="GO" id="GO:0016763">
    <property type="term" value="F:pentosyltransferase activity"/>
    <property type="evidence" value="ECO:0007669"/>
    <property type="project" value="UniProtKB-ARBA"/>
</dbReference>
<keyword evidence="3" id="KW-0325">Glycoprotein</keyword>
<evidence type="ECO:0000259" key="5">
    <source>
        <dbReference type="Pfam" id="PF04577"/>
    </source>
</evidence>
<dbReference type="Proteomes" id="UP001465755">
    <property type="component" value="Unassembled WGS sequence"/>
</dbReference>
<dbReference type="InterPro" id="IPR049625">
    <property type="entry name" value="Glyco_transf_61_cat"/>
</dbReference>
<dbReference type="PANTHER" id="PTHR20961:SF124">
    <property type="entry name" value="GLYCOSYLTRANSFERASE"/>
    <property type="match status" value="1"/>
</dbReference>
<evidence type="ECO:0000313" key="7">
    <source>
        <dbReference type="Proteomes" id="UP001465755"/>
    </source>
</evidence>
<dbReference type="AlphaFoldDB" id="A0AAW1P1D0"/>
<keyword evidence="7" id="KW-1185">Reference proteome</keyword>
<dbReference type="PANTHER" id="PTHR20961">
    <property type="entry name" value="GLYCOSYLTRANSFERASE"/>
    <property type="match status" value="1"/>
</dbReference>
<dbReference type="InterPro" id="IPR007657">
    <property type="entry name" value="Glycosyltransferase_61"/>
</dbReference>
<evidence type="ECO:0000256" key="2">
    <source>
        <dbReference type="ARBA" id="ARBA00022679"/>
    </source>
</evidence>
<evidence type="ECO:0000256" key="1">
    <source>
        <dbReference type="ARBA" id="ARBA00022676"/>
    </source>
</evidence>
<gene>
    <name evidence="6" type="ORF">WJX73_005195</name>
</gene>
<sequence length="502" mass="57157">MSAADPLSGPRRAVRSRNQPGPARLAQLGAPRNSTVVYRSPQQYVEFHNVMLKENGLVFYLPDEAAEKPDASHVIPNMSQILSWQYWDNFADFKVEVVSKHNRSQFPQTCMRWVKAPTIIYSGAEVDAFNMFHFFADNLARVFTTAIKTGIINMDAFMARSALPSSKEANFILLQRRPISWASKFHEFFDHLTPDQWTSPRGNGYCFRTLIVGIDHALTPYFVQSDAEGQKRSHALMTQFQRFAMTAQMRTEVLKGNVTIPADLFQAQEPLAPGQKLRLGYIHRKMGGWNSRAIINEQELLEAMRARYKDTVEIEVFDFNMTLLQAMVAVRKLNVLVGMHGAGLTNLLWLHPGSSVVQLIPHGWDGFRRGNLTELRVNGSDTNNIFGAALFAQTANNVGCHPFLWQNVRPENAYFFEDPEEIYRTSEPFREHPQEGDALAGRQWEDVKYPHGENILKRTWWYQNTMVDLDTLLPVIDDAIEAAKASLESLHHHHSANETVIL</sequence>
<evidence type="ECO:0000256" key="3">
    <source>
        <dbReference type="ARBA" id="ARBA00023180"/>
    </source>
</evidence>
<evidence type="ECO:0000313" key="6">
    <source>
        <dbReference type="EMBL" id="KAK9804085.1"/>
    </source>
</evidence>
<feature type="region of interest" description="Disordered" evidence="4">
    <location>
        <begin position="1"/>
        <end position="26"/>
    </location>
</feature>